<comment type="subcellular location">
    <subcellularLocation>
        <location evidence="1">Nucleus</location>
    </subcellularLocation>
</comment>
<organism evidence="16 17">
    <name type="scientific">Spirodela intermedia</name>
    <name type="common">Intermediate duckweed</name>
    <dbReference type="NCBI Taxonomy" id="51605"/>
    <lineage>
        <taxon>Eukaryota</taxon>
        <taxon>Viridiplantae</taxon>
        <taxon>Streptophyta</taxon>
        <taxon>Embryophyta</taxon>
        <taxon>Tracheophyta</taxon>
        <taxon>Spermatophyta</taxon>
        <taxon>Magnoliopsida</taxon>
        <taxon>Liliopsida</taxon>
        <taxon>Araceae</taxon>
        <taxon>Lemnoideae</taxon>
        <taxon>Spirodela</taxon>
    </lineage>
</organism>
<keyword evidence="10" id="KW-0539">Nucleus</keyword>
<sequence length="858" mass="95980">MRQVEHGDCSEGETEALGASSSSSQQEQQCVPEPYLVGFVIANIVGMHHYSGTINSREMVGLVREPLNPFDTNAIKVLNTRSVQVGHIERSAAAVLAPLIDSHFVIVEGIVPKPHRNSSQFRLPCQVHIFARPGAVVIVRSAIDAGGLELIEDPDAAFGFSEAAFILEKNPPKSNDDSVLDQIFALVREDVDGIVKPREPPKEVITSELFPHQKEGLGWMLHRENAMELPPFWEERDGTYLNILTNHQTGERPEPLRGGIFADDMGLGKTLTLLSLIATGKGKYASGDEGNNALPVASSGKRSRTCKKPVSTHKKRKTGSEGLSSDVGSFGPKTTLVVCPPSVFTSWITQLEEHTRPGSLKVYMYYGERTKDVAELMRYDIVLTTYTTLSTEFISPESPMKQMEWFRVVLDEAHLIKNFAAQQTKAVIALKAERRWAVTGTPIQNNSFDLFSLMAFLRFQPFSVRSYWQRLVQRPLDQGSKCGLSRLQVLMQTISLRRTKDSETSTKNLVGLPPKIVETCYVDLSAEEREQYDLLEAEAQATVRDFIDDETLMRNYSTVLHIILRLRQICNDLNLFPSNIRSLLPSNALKDVSRNPDLIEKLVTLVQDGDDFDCPVCLSPPKKTVITCCAHIFCEVCILRTIKQVNARCPICRHSLSRSDIFLAPKPPSDEEKVETGGRPPSSKVSVLLKLLQATKVQEPSVRSVIFSQFRKFLLLLEEPLKAAGFRVLRLDGSMSLRKRTQVIEELSSGSEGDMPTVLLASLKASGAGINLTAASRVYLLEPWWNPAVEEQAMDRVHRIGQREEVRVVRLVVRGTIEERILQLQEKKNTLAKGAFGRKEQEEQRQMRVEDLRTVMKL</sequence>
<evidence type="ECO:0000256" key="3">
    <source>
        <dbReference type="ARBA" id="ARBA00022723"/>
    </source>
</evidence>
<dbReference type="InterPro" id="IPR014001">
    <property type="entry name" value="Helicase_ATP-bd"/>
</dbReference>
<evidence type="ECO:0000313" key="17">
    <source>
        <dbReference type="Proteomes" id="UP000663760"/>
    </source>
</evidence>
<dbReference type="InterPro" id="IPR027417">
    <property type="entry name" value="P-loop_NTPase"/>
</dbReference>
<feature type="domain" description="Helicase C-terminal" evidence="15">
    <location>
        <begin position="687"/>
        <end position="853"/>
    </location>
</feature>
<proteinExistence type="inferred from homology"/>
<dbReference type="Pfam" id="PF00271">
    <property type="entry name" value="Helicase_C"/>
    <property type="match status" value="1"/>
</dbReference>
<feature type="compositionally biased region" description="Basic residues" evidence="12">
    <location>
        <begin position="301"/>
        <end position="317"/>
    </location>
</feature>
<keyword evidence="7" id="KW-0347">Helicase</keyword>
<dbReference type="EMBL" id="LR746266">
    <property type="protein sequence ID" value="CAA7393022.1"/>
    <property type="molecule type" value="Genomic_DNA"/>
</dbReference>
<dbReference type="GO" id="GO:0016818">
    <property type="term" value="F:hydrolase activity, acting on acid anhydrides, in phosphorus-containing anhydrides"/>
    <property type="evidence" value="ECO:0007669"/>
    <property type="project" value="InterPro"/>
</dbReference>
<dbReference type="InterPro" id="IPR049730">
    <property type="entry name" value="SNF2/RAD54-like_C"/>
</dbReference>
<feature type="region of interest" description="Disordered" evidence="12">
    <location>
        <begin position="287"/>
        <end position="325"/>
    </location>
</feature>
<reference evidence="16" key="1">
    <citation type="submission" date="2020-02" db="EMBL/GenBank/DDBJ databases">
        <authorList>
            <person name="Scholz U."/>
            <person name="Mascher M."/>
            <person name="Fiebig A."/>
        </authorList>
    </citation>
    <scope>NUCLEOTIDE SEQUENCE</scope>
</reference>
<dbReference type="PROSITE" id="PS50089">
    <property type="entry name" value="ZF_RING_2"/>
    <property type="match status" value="1"/>
</dbReference>
<evidence type="ECO:0000256" key="1">
    <source>
        <dbReference type="ARBA" id="ARBA00004123"/>
    </source>
</evidence>
<dbReference type="GO" id="GO:0006281">
    <property type="term" value="P:DNA repair"/>
    <property type="evidence" value="ECO:0007669"/>
    <property type="project" value="TreeGrafter"/>
</dbReference>
<dbReference type="InterPro" id="IPR013083">
    <property type="entry name" value="Znf_RING/FYVE/PHD"/>
</dbReference>
<feature type="region of interest" description="Disordered" evidence="12">
    <location>
        <begin position="1"/>
        <end position="24"/>
    </location>
</feature>
<keyword evidence="8" id="KW-0862">Zinc</keyword>
<evidence type="ECO:0000256" key="7">
    <source>
        <dbReference type="ARBA" id="ARBA00022806"/>
    </source>
</evidence>
<protein>
    <submittedName>
        <fullName evidence="16">Uncharacterized protein</fullName>
    </submittedName>
</protein>
<dbReference type="Gene3D" id="3.30.70.2330">
    <property type="match status" value="1"/>
</dbReference>
<gene>
    <name evidence="16" type="ORF">SI8410_03003839</name>
</gene>
<dbReference type="SMART" id="SM00184">
    <property type="entry name" value="RING"/>
    <property type="match status" value="1"/>
</dbReference>
<evidence type="ECO:0000256" key="5">
    <source>
        <dbReference type="ARBA" id="ARBA00022771"/>
    </source>
</evidence>
<dbReference type="GO" id="GO:0008094">
    <property type="term" value="F:ATP-dependent activity, acting on DNA"/>
    <property type="evidence" value="ECO:0007669"/>
    <property type="project" value="TreeGrafter"/>
</dbReference>
<dbReference type="CDD" id="cd18793">
    <property type="entry name" value="SF2_C_SNF"/>
    <property type="match status" value="1"/>
</dbReference>
<dbReference type="SMART" id="SM00487">
    <property type="entry name" value="DEXDc"/>
    <property type="match status" value="1"/>
</dbReference>
<dbReference type="Gene3D" id="3.40.50.300">
    <property type="entry name" value="P-loop containing nucleotide triphosphate hydrolases"/>
    <property type="match status" value="1"/>
</dbReference>
<dbReference type="Pfam" id="PF00097">
    <property type="entry name" value="zf-C3HC4"/>
    <property type="match status" value="1"/>
</dbReference>
<evidence type="ECO:0000256" key="9">
    <source>
        <dbReference type="ARBA" id="ARBA00022840"/>
    </source>
</evidence>
<dbReference type="Pfam" id="PF08797">
    <property type="entry name" value="HIRAN"/>
    <property type="match status" value="1"/>
</dbReference>
<keyword evidence="3" id="KW-0479">Metal-binding</keyword>
<dbReference type="GO" id="GO:0005634">
    <property type="term" value="C:nucleus"/>
    <property type="evidence" value="ECO:0007669"/>
    <property type="project" value="UniProtKB-SubCell"/>
</dbReference>
<dbReference type="PANTHER" id="PTHR45626">
    <property type="entry name" value="TRANSCRIPTION TERMINATION FACTOR 2-RELATED"/>
    <property type="match status" value="1"/>
</dbReference>
<evidence type="ECO:0000256" key="2">
    <source>
        <dbReference type="ARBA" id="ARBA00008438"/>
    </source>
</evidence>
<comment type="similarity">
    <text evidence="2">Belongs to the SNF2/RAD54 helicase family. RAD16 subfamily.</text>
</comment>
<evidence type="ECO:0000256" key="11">
    <source>
        <dbReference type="PROSITE-ProRule" id="PRU00175"/>
    </source>
</evidence>
<dbReference type="InterPro" id="IPR050628">
    <property type="entry name" value="SNF2_RAD54_helicase_TF"/>
</dbReference>
<dbReference type="GO" id="GO:0005524">
    <property type="term" value="F:ATP binding"/>
    <property type="evidence" value="ECO:0007669"/>
    <property type="project" value="UniProtKB-KW"/>
</dbReference>
<evidence type="ECO:0000256" key="10">
    <source>
        <dbReference type="ARBA" id="ARBA00023242"/>
    </source>
</evidence>
<keyword evidence="17" id="KW-1185">Reference proteome</keyword>
<keyword evidence="9" id="KW-0067">ATP-binding</keyword>
<dbReference type="GO" id="GO:0008270">
    <property type="term" value="F:zinc ion binding"/>
    <property type="evidence" value="ECO:0007669"/>
    <property type="project" value="UniProtKB-KW"/>
</dbReference>
<dbReference type="InterPro" id="IPR018957">
    <property type="entry name" value="Znf_C3HC4_RING-type"/>
</dbReference>
<name>A0A7I8K6E5_SPIIN</name>
<dbReference type="InterPro" id="IPR017907">
    <property type="entry name" value="Znf_RING_CS"/>
</dbReference>
<dbReference type="PROSITE" id="PS51194">
    <property type="entry name" value="HELICASE_CTER"/>
    <property type="match status" value="1"/>
</dbReference>
<keyword evidence="5 11" id="KW-0863">Zinc-finger</keyword>
<keyword evidence="6" id="KW-0378">Hydrolase</keyword>
<accession>A0A7I8K6E5</accession>
<evidence type="ECO:0000256" key="12">
    <source>
        <dbReference type="SAM" id="MobiDB-lite"/>
    </source>
</evidence>
<dbReference type="Gene3D" id="3.40.50.10810">
    <property type="entry name" value="Tandem AAA-ATPase domain"/>
    <property type="match status" value="1"/>
</dbReference>
<dbReference type="InterPro" id="IPR038718">
    <property type="entry name" value="SNF2-like_sf"/>
</dbReference>
<evidence type="ECO:0000313" key="16">
    <source>
        <dbReference type="EMBL" id="CAA7393022.1"/>
    </source>
</evidence>
<dbReference type="OrthoDB" id="448448at2759"/>
<dbReference type="InterPro" id="IPR000330">
    <property type="entry name" value="SNF2_N"/>
</dbReference>
<keyword evidence="4" id="KW-0547">Nucleotide-binding</keyword>
<feature type="domain" description="RING-type" evidence="13">
    <location>
        <begin position="614"/>
        <end position="653"/>
    </location>
</feature>
<feature type="compositionally biased region" description="Low complexity" evidence="12">
    <location>
        <begin position="15"/>
        <end position="24"/>
    </location>
</feature>
<dbReference type="Gene3D" id="3.30.40.10">
    <property type="entry name" value="Zinc/RING finger domain, C3HC4 (zinc finger)"/>
    <property type="match status" value="1"/>
</dbReference>
<dbReference type="Proteomes" id="UP000663760">
    <property type="component" value="Chromosome 3"/>
</dbReference>
<evidence type="ECO:0000259" key="15">
    <source>
        <dbReference type="PROSITE" id="PS51194"/>
    </source>
</evidence>
<dbReference type="PROSITE" id="PS51192">
    <property type="entry name" value="HELICASE_ATP_BIND_1"/>
    <property type="match status" value="1"/>
</dbReference>
<dbReference type="GO" id="GO:0004386">
    <property type="term" value="F:helicase activity"/>
    <property type="evidence" value="ECO:0007669"/>
    <property type="project" value="UniProtKB-KW"/>
</dbReference>
<evidence type="ECO:0000259" key="14">
    <source>
        <dbReference type="PROSITE" id="PS51192"/>
    </source>
</evidence>
<dbReference type="GO" id="GO:0003676">
    <property type="term" value="F:nucleic acid binding"/>
    <property type="evidence" value="ECO:0007669"/>
    <property type="project" value="InterPro"/>
</dbReference>
<dbReference type="SMART" id="SM00490">
    <property type="entry name" value="HELICc"/>
    <property type="match status" value="1"/>
</dbReference>
<dbReference type="InterPro" id="IPR014905">
    <property type="entry name" value="HIRAN"/>
</dbReference>
<dbReference type="Pfam" id="PF00176">
    <property type="entry name" value="SNF2-rel_dom"/>
    <property type="match status" value="1"/>
</dbReference>
<dbReference type="SUPFAM" id="SSF57850">
    <property type="entry name" value="RING/U-box"/>
    <property type="match status" value="1"/>
</dbReference>
<evidence type="ECO:0000259" key="13">
    <source>
        <dbReference type="PROSITE" id="PS50089"/>
    </source>
</evidence>
<dbReference type="PROSITE" id="PS00518">
    <property type="entry name" value="ZF_RING_1"/>
    <property type="match status" value="1"/>
</dbReference>
<dbReference type="SUPFAM" id="SSF52540">
    <property type="entry name" value="P-loop containing nucleoside triphosphate hydrolases"/>
    <property type="match status" value="2"/>
</dbReference>
<dbReference type="InterPro" id="IPR001841">
    <property type="entry name" value="Znf_RING"/>
</dbReference>
<feature type="domain" description="Helicase ATP-binding" evidence="14">
    <location>
        <begin position="250"/>
        <end position="460"/>
    </location>
</feature>
<evidence type="ECO:0000256" key="4">
    <source>
        <dbReference type="ARBA" id="ARBA00022741"/>
    </source>
</evidence>
<dbReference type="AlphaFoldDB" id="A0A7I8K6E5"/>
<dbReference type="InterPro" id="IPR001650">
    <property type="entry name" value="Helicase_C-like"/>
</dbReference>
<evidence type="ECO:0000256" key="8">
    <source>
        <dbReference type="ARBA" id="ARBA00022833"/>
    </source>
</evidence>
<dbReference type="SMART" id="SM00910">
    <property type="entry name" value="HIRAN"/>
    <property type="match status" value="1"/>
</dbReference>
<evidence type="ECO:0000256" key="6">
    <source>
        <dbReference type="ARBA" id="ARBA00022801"/>
    </source>
</evidence>
<dbReference type="PANTHER" id="PTHR45626:SF17">
    <property type="entry name" value="HELICASE-LIKE TRANSCRIPTION FACTOR"/>
    <property type="match status" value="1"/>
</dbReference>